<evidence type="ECO:0000256" key="1">
    <source>
        <dbReference type="SAM" id="MobiDB-lite"/>
    </source>
</evidence>
<evidence type="ECO:0000313" key="3">
    <source>
        <dbReference type="Proteomes" id="UP001345827"/>
    </source>
</evidence>
<name>A0AAV9PYE1_9PEZI</name>
<evidence type="ECO:0000313" key="2">
    <source>
        <dbReference type="EMBL" id="KAK5530623.1"/>
    </source>
</evidence>
<proteinExistence type="predicted"/>
<accession>A0AAV9PYE1</accession>
<dbReference type="Proteomes" id="UP001345827">
    <property type="component" value="Unassembled WGS sequence"/>
</dbReference>
<sequence>MSSSTGSASTSSSTSSTGTITPNTSSSSGHDNLPIVKSWTGNICRSELSRASIAEKLLRRQELKIEKRYGGYLMRLAVGTTSSRALTACGYQLDLLGTTDDNTNNADIPSLLGEIQNAKLDLSEILRIFWSAWAQNPEKDLRALLVLAEQAAEDVIDVVFED</sequence>
<keyword evidence="3" id="KW-1185">Reference proteome</keyword>
<gene>
    <name evidence="2" type="ORF">LTR25_009201</name>
</gene>
<protein>
    <submittedName>
        <fullName evidence="2">Uncharacterized protein</fullName>
    </submittedName>
</protein>
<reference evidence="2 3" key="1">
    <citation type="submission" date="2023-06" db="EMBL/GenBank/DDBJ databases">
        <title>Black Yeasts Isolated from many extreme environments.</title>
        <authorList>
            <person name="Coleine C."/>
            <person name="Stajich J.E."/>
            <person name="Selbmann L."/>
        </authorList>
    </citation>
    <scope>NUCLEOTIDE SEQUENCE [LARGE SCALE GENOMIC DNA]</scope>
    <source>
        <strain evidence="2 3">CCFEE 5887</strain>
    </source>
</reference>
<dbReference type="EMBL" id="JAXLQG010000019">
    <property type="protein sequence ID" value="KAK5530623.1"/>
    <property type="molecule type" value="Genomic_DNA"/>
</dbReference>
<organism evidence="2 3">
    <name type="scientific">Vermiconidia calcicola</name>
    <dbReference type="NCBI Taxonomy" id="1690605"/>
    <lineage>
        <taxon>Eukaryota</taxon>
        <taxon>Fungi</taxon>
        <taxon>Dikarya</taxon>
        <taxon>Ascomycota</taxon>
        <taxon>Pezizomycotina</taxon>
        <taxon>Dothideomycetes</taxon>
        <taxon>Dothideomycetidae</taxon>
        <taxon>Mycosphaerellales</taxon>
        <taxon>Extremaceae</taxon>
        <taxon>Vermiconidia</taxon>
    </lineage>
</organism>
<feature type="compositionally biased region" description="Low complexity" evidence="1">
    <location>
        <begin position="1"/>
        <end position="29"/>
    </location>
</feature>
<dbReference type="AlphaFoldDB" id="A0AAV9PYE1"/>
<comment type="caution">
    <text evidence="2">The sequence shown here is derived from an EMBL/GenBank/DDBJ whole genome shotgun (WGS) entry which is preliminary data.</text>
</comment>
<feature type="non-terminal residue" evidence="2">
    <location>
        <position position="162"/>
    </location>
</feature>
<feature type="region of interest" description="Disordered" evidence="1">
    <location>
        <begin position="1"/>
        <end position="32"/>
    </location>
</feature>